<dbReference type="InterPro" id="IPR024779">
    <property type="entry name" value="2OGFeDO_JBP1/TET_oxygenase_dom"/>
</dbReference>
<dbReference type="EMBL" id="AJWK01000702">
    <property type="status" value="NOT_ANNOTATED_CDS"/>
    <property type="molecule type" value="Genomic_DNA"/>
</dbReference>
<dbReference type="GO" id="GO:0008270">
    <property type="term" value="F:zinc ion binding"/>
    <property type="evidence" value="ECO:0007669"/>
    <property type="project" value="UniProtKB-UniRule"/>
</dbReference>
<dbReference type="EMBL" id="GITU01002436">
    <property type="protein sequence ID" value="MBC1171139.1"/>
    <property type="molecule type" value="Transcribed_RNA"/>
</dbReference>
<dbReference type="Pfam" id="PF12851">
    <property type="entry name" value="Tet_JBP"/>
    <property type="match status" value="1"/>
</dbReference>
<comment type="subcellular location">
    <subcellularLocation>
        <location evidence="1">Chromosome</location>
    </subcellularLocation>
</comment>
<feature type="compositionally biased region" description="Polar residues" evidence="12">
    <location>
        <begin position="372"/>
        <end position="407"/>
    </location>
</feature>
<feature type="compositionally biased region" description="Low complexity" evidence="12">
    <location>
        <begin position="297"/>
        <end position="326"/>
    </location>
</feature>
<feature type="compositionally biased region" description="Low complexity" evidence="12">
    <location>
        <begin position="1246"/>
        <end position="1259"/>
    </location>
</feature>
<reference evidence="14" key="2">
    <citation type="journal article" date="2020" name="BMC">
        <title>Leishmania infection induces a limited differential gene expression in the sand fly midgut.</title>
        <authorList>
            <person name="Coutinho-Abreu I.V."/>
            <person name="Serafim T.D."/>
            <person name="Meneses C."/>
            <person name="Kamhawi S."/>
            <person name="Oliveira F."/>
            <person name="Valenzuela J.G."/>
        </authorList>
    </citation>
    <scope>NUCLEOTIDE SEQUENCE</scope>
    <source>
        <strain evidence="14">Jacobina</strain>
        <tissue evidence="14">Midgut</tissue>
    </source>
</reference>
<comment type="catalytic activity">
    <reaction evidence="10 11">
        <text>a 5-hydroxymethyl-2'-deoxycytidine in DNA + 2-oxoglutarate + O2 = a 5-formyl-2'-deoxycytidine in DNA + succinate + CO2 + H2O</text>
        <dbReference type="Rhea" id="RHEA:53828"/>
        <dbReference type="Rhea" id="RHEA-COMP:13315"/>
        <dbReference type="Rhea" id="RHEA-COMP:13656"/>
        <dbReference type="ChEBI" id="CHEBI:15377"/>
        <dbReference type="ChEBI" id="CHEBI:15379"/>
        <dbReference type="ChEBI" id="CHEBI:16526"/>
        <dbReference type="ChEBI" id="CHEBI:16810"/>
        <dbReference type="ChEBI" id="CHEBI:30031"/>
        <dbReference type="ChEBI" id="CHEBI:136731"/>
        <dbReference type="ChEBI" id="CHEBI:137731"/>
        <dbReference type="EC" id="1.14.11.80"/>
    </reaction>
</comment>
<comment type="similarity">
    <text evidence="2 11">Belongs to the TET family.</text>
</comment>
<feature type="region of interest" description="Disordered" evidence="12">
    <location>
        <begin position="606"/>
        <end position="635"/>
    </location>
</feature>
<dbReference type="GO" id="GO:0040029">
    <property type="term" value="P:epigenetic regulation of gene expression"/>
    <property type="evidence" value="ECO:0007669"/>
    <property type="project" value="InterPro"/>
</dbReference>
<evidence type="ECO:0000256" key="7">
    <source>
        <dbReference type="ARBA" id="ARBA00023002"/>
    </source>
</evidence>
<feature type="compositionally biased region" description="Gly residues" evidence="12">
    <location>
        <begin position="534"/>
        <end position="546"/>
    </location>
</feature>
<sequence length="1670" mass="181104">MCVHECLGATKGHEREEDITNGVSLLRQATENFSPLSAFYSVRGRKSLKLGAVISPRPQPPTSSISPAPAAVPQPSPNTTTASTTNQLVVVSGGSAGSGVVNPPIVAQAQHSQQNQQSQQQAVSGGGTTVQTMKDQPQQPMAPMAFYPTWQADPSQGWQNQFIQQIPQNSPAITPLNTIEFQPQSYTYQPNGYVQTGIGFDPSYGRTYATPVQRYEFQANQIAPINQVSLQSVSFAPSVTYAGQVSAGPSPVLLASPHPTQNAVDKASGNELPGYPRVNSVPPRSLNCNGYSGDFGGSSSSQNPSSQSTGQMQQQQQHFAQQSSSSTAMHPPQVPQSPNRNQMMPHNSPSGAVPQSPNHHMGYTQHPGMSPAMQQSPNQSNGNSLSTMSPNNMNQSHQQNDWGWSSPANPPGNEMFNQSDRVNLNTRLKTMILSKGDGKDGSQSSMQPPSSGANTGANGSQQTSSQTGHFLSYSHHLRENVSLTDGNRCPPAEPVGGGGETCWKTPKTEDFQRQDALHATPYAGSSSIEKNLGDPGGGGGGGGGGTTTIEDPLKAATKAPSRKKEEKARRDYPNYPNYGDLGYSQIRSEGSSFYTPSMFDGTHGAFHQPTGGSVRPKEKPIKQEPSDTYQNPPHQVKQEGYERNYQNFIKYADYCDVQQKQPGQELLTTLLHPRSAIPNTNLSQLPQLPSSAESFNGFIPAMNFPAPPAEVEKNELPAQTNFEKEIPAHTYHIPTRTHIDSHPHCSPENVDTQKLAGYPFLGEGGPVAIKDPSGFSCCRKGSTAVPTSEHLKDGSCGGLQTKDEIILEGEEKEEEAQEAVKEEIPTTPVDRTEKNTKPEVPDCDCFPSDKTPPEPGSYYTHLGAAATLTDLRSDMEARIGVSGRQLRIEKIIYTGKEGKTSQGCPLAKWIIRRADPEEKILCVVKRRQGHRCKASFIVVCIVAWDGIPTHEADSVYKMLIHKLNKFGLPTTRRCATNENRTCACQGLDPETCGASYSFGCSWSMYYNGCKYARSKTVRKFRLSVKTEEAEIEERMNILATMLGPLYVTATPKAFENQCKYEREAPDCRLGLKPGKPFSGVTACMDFCAHAHRDLHNMQDGCTVQVALLKQRPPGTHLSNVDDEQLHVLPLYVMDTTDEFGSADGQKDKNKTGAVQVLEKFPCEVRIRSTPLQPCRRHGKKRSGKDAGPEEPEPPAPPIPHGGVPVAVAKKDGGGKVAKGKGAIEKGGGKNGPPLSQSPRSSTPVNGATAPSGSSSAFSAPVNAMMNSNSSLLNMATMIDNFTDAQLQSNQISSTVLDSPYSYDYNSGSYIDSRNYYGQWPEYGAYSDRNEHVKSRGSEENPDSTTLPSSGSSAFSPSVPTEPKAPTCAMEEYKETGFIKPKAPEYPPSYGYPHHPNTYSMYPPYSPYDHYQNMDYYGNEKLRYNFGYPQTPYHHYNMYPNAGPAPPPPAPPSAPNWCMYPPQASTALAPPPMMMPPKAEIVPKAEPIGEVAEVNDNIECFQDSQMGGVAIALGHGSVLFECAKHEMHATTSLRRPNRLNPTRITLIFYQHRNLNRPKHGTEEWEEKMRQKKQNAAEEARIAEGGVAVKQEPLEPREQSSKGGGGEQQSSEGEGGKGGRKGSKAKVAMRAPTLTTTSWTTQFPMHPCVVTGPYQEAGTATTTVAGPTSATT</sequence>
<feature type="region of interest" description="Disordered" evidence="12">
    <location>
        <begin position="520"/>
        <end position="580"/>
    </location>
</feature>
<comment type="catalytic activity">
    <reaction evidence="11">
        <text>a 5-methyl-2'-deoxycytidine in DNA + 2-oxoglutarate + O2 = a 5-hydroxymethyl-2'-deoxycytidine in DNA + succinate + CO2</text>
        <dbReference type="Rhea" id="RHEA:52636"/>
        <dbReference type="Rhea" id="RHEA-COMP:11370"/>
        <dbReference type="Rhea" id="RHEA-COMP:13315"/>
        <dbReference type="ChEBI" id="CHEBI:15379"/>
        <dbReference type="ChEBI" id="CHEBI:16526"/>
        <dbReference type="ChEBI" id="CHEBI:16810"/>
        <dbReference type="ChEBI" id="CHEBI:30031"/>
        <dbReference type="ChEBI" id="CHEBI:85454"/>
        <dbReference type="ChEBI" id="CHEBI:136731"/>
        <dbReference type="EC" id="1.14.11.80"/>
    </reaction>
</comment>
<dbReference type="VEuPathDB" id="VectorBase:LLOJ000201"/>
<keyword evidence="14" id="KW-0489">Methyltransferase</keyword>
<dbReference type="GO" id="GO:0141166">
    <property type="term" value="P:chromosomal 5-methylcytosine DNA demethylation pathway"/>
    <property type="evidence" value="ECO:0007669"/>
    <property type="project" value="UniProtKB-UniRule"/>
</dbReference>
<keyword evidence="8 11" id="KW-0408">Iron</keyword>
<dbReference type="VEuPathDB" id="VectorBase:LLONM1_011585"/>
<keyword evidence="7 11" id="KW-0560">Oxidoreductase</keyword>
<evidence type="ECO:0000256" key="1">
    <source>
        <dbReference type="ARBA" id="ARBA00004286"/>
    </source>
</evidence>
<feature type="region of interest" description="Disordered" evidence="12">
    <location>
        <begin position="1556"/>
        <end position="1626"/>
    </location>
</feature>
<accession>A0A1B0GGS9</accession>
<feature type="compositionally biased region" description="Low complexity" evidence="12">
    <location>
        <begin position="1342"/>
        <end position="1360"/>
    </location>
</feature>
<keyword evidence="16" id="KW-1185">Reference proteome</keyword>
<feature type="region of interest" description="Disordered" evidence="12">
    <location>
        <begin position="1330"/>
        <end position="1365"/>
    </location>
</feature>
<dbReference type="GO" id="GO:0070579">
    <property type="term" value="F:DNA 5-methylcytosine dioxygenase activity"/>
    <property type="evidence" value="ECO:0007669"/>
    <property type="project" value="UniProtKB-UniRule"/>
</dbReference>
<feature type="compositionally biased region" description="Low complexity" evidence="12">
    <location>
        <begin position="441"/>
        <end position="452"/>
    </location>
</feature>
<feature type="compositionally biased region" description="Low complexity" evidence="12">
    <location>
        <begin position="108"/>
        <end position="123"/>
    </location>
</feature>
<comment type="catalytic activity">
    <reaction evidence="9 11">
        <text>a 5-formyl-2'-deoxycytidine in DNA + 2-oxoglutarate + O2 = a 5-carboxyl-2'-deoxycytidine in DNA + succinate + CO2 + H(+)</text>
        <dbReference type="Rhea" id="RHEA:53832"/>
        <dbReference type="Rhea" id="RHEA-COMP:13656"/>
        <dbReference type="Rhea" id="RHEA-COMP:13657"/>
        <dbReference type="ChEBI" id="CHEBI:15378"/>
        <dbReference type="ChEBI" id="CHEBI:15379"/>
        <dbReference type="ChEBI" id="CHEBI:16526"/>
        <dbReference type="ChEBI" id="CHEBI:16810"/>
        <dbReference type="ChEBI" id="CHEBI:30031"/>
        <dbReference type="ChEBI" id="CHEBI:137731"/>
        <dbReference type="ChEBI" id="CHEBI:137732"/>
        <dbReference type="EC" id="1.14.11.80"/>
    </reaction>
</comment>
<feature type="compositionally biased region" description="Polar residues" evidence="12">
    <location>
        <begin position="336"/>
        <end position="358"/>
    </location>
</feature>
<dbReference type="SMART" id="SM01333">
    <property type="entry name" value="Tet_JBP"/>
    <property type="match status" value="1"/>
</dbReference>
<keyword evidence="4 11" id="KW-0479">Metal-binding</keyword>
<feature type="region of interest" description="Disordered" evidence="12">
    <location>
        <begin position="108"/>
        <end position="135"/>
    </location>
</feature>
<keyword evidence="6 11" id="KW-0223">Dioxygenase</keyword>
<evidence type="ECO:0000313" key="14">
    <source>
        <dbReference type="EMBL" id="MBC1171139.1"/>
    </source>
</evidence>
<feature type="compositionally biased region" description="Polar residues" evidence="12">
    <location>
        <begin position="453"/>
        <end position="468"/>
    </location>
</feature>
<feature type="domain" description="Methylcytosine dioxygenase TET1-3 oxygenase" evidence="13">
    <location>
        <begin position="1001"/>
        <end position="1551"/>
    </location>
</feature>
<feature type="region of interest" description="Disordered" evidence="12">
    <location>
        <begin position="1169"/>
        <end position="1259"/>
    </location>
</feature>
<dbReference type="InterPro" id="IPR046942">
    <property type="entry name" value="TET_oxygenase"/>
</dbReference>
<evidence type="ECO:0000313" key="15">
    <source>
        <dbReference type="EnsemblMetazoa" id="LLOJ000201-PA"/>
    </source>
</evidence>
<protein>
    <recommendedName>
        <fullName evidence="11">Methylcytosine dioxygenase TET</fullName>
        <ecNumber evidence="11">1.14.11.80</ecNumber>
    </recommendedName>
</protein>
<dbReference type="PANTHER" id="PTHR23358:SF6">
    <property type="entry name" value="METHYLCYTOSINE DIOXYGENASE TET"/>
    <property type="match status" value="1"/>
</dbReference>
<feature type="region of interest" description="Disordered" evidence="12">
    <location>
        <begin position="252"/>
        <end position="418"/>
    </location>
</feature>
<dbReference type="GO" id="GO:0005634">
    <property type="term" value="C:nucleus"/>
    <property type="evidence" value="ECO:0007669"/>
    <property type="project" value="UniProtKB-UniRule"/>
</dbReference>
<evidence type="ECO:0000256" key="4">
    <source>
        <dbReference type="ARBA" id="ARBA00022723"/>
    </source>
</evidence>
<feature type="region of interest" description="Disordered" evidence="12">
    <location>
        <begin position="53"/>
        <end position="82"/>
    </location>
</feature>
<proteinExistence type="inferred from homology"/>
<feature type="compositionally biased region" description="Basic and acidic residues" evidence="12">
    <location>
        <begin position="562"/>
        <end position="572"/>
    </location>
</feature>
<feature type="compositionally biased region" description="Basic and acidic residues" evidence="12">
    <location>
        <begin position="615"/>
        <end position="625"/>
    </location>
</feature>
<dbReference type="EMBL" id="AJWK01000701">
    <property type="status" value="NOT_ANNOTATED_CDS"/>
    <property type="molecule type" value="Genomic_DNA"/>
</dbReference>
<dbReference type="EnsemblMetazoa" id="LLOJ000201-RA">
    <property type="protein sequence ID" value="LLOJ000201-PA"/>
    <property type="gene ID" value="LLOJ000201"/>
</dbReference>
<evidence type="ECO:0000256" key="12">
    <source>
        <dbReference type="SAM" id="MobiDB-lite"/>
    </source>
</evidence>
<feature type="compositionally biased region" description="Polar residues" evidence="12">
    <location>
        <begin position="1233"/>
        <end position="1245"/>
    </location>
</feature>
<dbReference type="CDD" id="cd18892">
    <property type="entry name" value="TET"/>
    <property type="match status" value="1"/>
</dbReference>
<dbReference type="InterPro" id="IPR040175">
    <property type="entry name" value="TET1/2/3"/>
</dbReference>
<dbReference type="GO" id="GO:0032259">
    <property type="term" value="P:methylation"/>
    <property type="evidence" value="ECO:0007669"/>
    <property type="project" value="UniProtKB-KW"/>
</dbReference>
<dbReference type="GO" id="GO:0045944">
    <property type="term" value="P:positive regulation of transcription by RNA polymerase II"/>
    <property type="evidence" value="ECO:0007669"/>
    <property type="project" value="TreeGrafter"/>
</dbReference>
<reference evidence="15" key="3">
    <citation type="submission" date="2020-05" db="UniProtKB">
        <authorList>
            <consortium name="EnsemblMetazoa"/>
        </authorList>
    </citation>
    <scope>IDENTIFICATION</scope>
    <source>
        <strain evidence="15">Jacobina</strain>
    </source>
</reference>
<evidence type="ECO:0000259" key="13">
    <source>
        <dbReference type="SMART" id="SM01333"/>
    </source>
</evidence>
<feature type="region of interest" description="Disordered" evidence="12">
    <location>
        <begin position="482"/>
        <end position="505"/>
    </location>
</feature>
<evidence type="ECO:0000256" key="2">
    <source>
        <dbReference type="ARBA" id="ARBA00007502"/>
    </source>
</evidence>
<dbReference type="GO" id="GO:0005694">
    <property type="term" value="C:chromosome"/>
    <property type="evidence" value="ECO:0007669"/>
    <property type="project" value="UniProtKB-SubCell"/>
</dbReference>
<feature type="region of interest" description="Disordered" evidence="12">
    <location>
        <begin position="434"/>
        <end position="468"/>
    </location>
</feature>
<evidence type="ECO:0000256" key="8">
    <source>
        <dbReference type="ARBA" id="ARBA00023004"/>
    </source>
</evidence>
<dbReference type="Proteomes" id="UP000092461">
    <property type="component" value="Unassembled WGS sequence"/>
</dbReference>
<evidence type="ECO:0000256" key="5">
    <source>
        <dbReference type="ARBA" id="ARBA00022833"/>
    </source>
</evidence>
<comment type="cofactor">
    <cofactor evidence="11">
        <name>Fe(2+)</name>
        <dbReference type="ChEBI" id="CHEBI:29033"/>
    </cofactor>
    <text evidence="11">Binds 1 Fe(2+) ion per subunit.</text>
</comment>
<evidence type="ECO:0000256" key="10">
    <source>
        <dbReference type="ARBA" id="ARBA00049431"/>
    </source>
</evidence>
<keyword evidence="3" id="KW-0158">Chromosome</keyword>
<comment type="function">
    <text evidence="11">Dioxygenase that catalyzes the conversion of the modified genomic base 5-methylcytosine (5mC) into 5-hydroxymethylcytosine (5hmC) and plays a key role in epigenetic chromatin reprogramming during embryonic development.</text>
</comment>
<keyword evidence="14" id="KW-0808">Transferase</keyword>
<name>A0A1B0GGS9_LUTLO</name>
<evidence type="ECO:0000256" key="3">
    <source>
        <dbReference type="ARBA" id="ARBA00022454"/>
    </source>
</evidence>
<evidence type="ECO:0000256" key="6">
    <source>
        <dbReference type="ARBA" id="ARBA00022964"/>
    </source>
</evidence>
<dbReference type="PANTHER" id="PTHR23358">
    <property type="entry name" value="METHYLCYTOSINE DIOXYGENASE TET"/>
    <property type="match status" value="1"/>
</dbReference>
<evidence type="ECO:0000256" key="9">
    <source>
        <dbReference type="ARBA" id="ARBA00047840"/>
    </source>
</evidence>
<feature type="compositionally biased region" description="Basic and acidic residues" evidence="12">
    <location>
        <begin position="1558"/>
        <end position="1580"/>
    </location>
</feature>
<reference evidence="16" key="1">
    <citation type="submission" date="2012-05" db="EMBL/GenBank/DDBJ databases">
        <title>Whole Genome Assembly of Lutzomyia longipalpis.</title>
        <authorList>
            <person name="Richards S."/>
            <person name="Qu C."/>
            <person name="Dillon R."/>
            <person name="Worley K."/>
            <person name="Scherer S."/>
            <person name="Batterton M."/>
            <person name="Taylor A."/>
            <person name="Hawes A."/>
            <person name="Hernandez B."/>
            <person name="Kovar C."/>
            <person name="Mandapat C."/>
            <person name="Pham C."/>
            <person name="Qu C."/>
            <person name="Jing C."/>
            <person name="Bess C."/>
            <person name="Bandaranaike D."/>
            <person name="Ngo D."/>
            <person name="Ongeri F."/>
            <person name="Arias F."/>
            <person name="Lara F."/>
            <person name="Weissenberger G."/>
            <person name="Kamau G."/>
            <person name="Han H."/>
            <person name="Shen H."/>
            <person name="Dinh H."/>
            <person name="Khalil I."/>
            <person name="Jones J."/>
            <person name="Shafer J."/>
            <person name="Jayaseelan J."/>
            <person name="Quiroz J."/>
            <person name="Blankenburg K."/>
            <person name="Nguyen L."/>
            <person name="Jackson L."/>
            <person name="Francisco L."/>
            <person name="Tang L.-Y."/>
            <person name="Pu L.-L."/>
            <person name="Perales L."/>
            <person name="Lorensuhewa L."/>
            <person name="Munidasa M."/>
            <person name="Coyle M."/>
            <person name="Taylor M."/>
            <person name="Puazo M."/>
            <person name="Firestine M."/>
            <person name="Scheel M."/>
            <person name="Javaid M."/>
            <person name="Wang M."/>
            <person name="Li M."/>
            <person name="Tabassum N."/>
            <person name="Saada N."/>
            <person name="Osuji N."/>
            <person name="Aqrawi P."/>
            <person name="Fu Q."/>
            <person name="Thornton R."/>
            <person name="Raj R."/>
            <person name="Goodspeed R."/>
            <person name="Mata R."/>
            <person name="Najjar R."/>
            <person name="Gubbala S."/>
            <person name="Lee S."/>
            <person name="Denson S."/>
            <person name="Patil S."/>
            <person name="Macmil S."/>
            <person name="Qi S."/>
            <person name="Matskevitch T."/>
            <person name="Palculict T."/>
            <person name="Mathew T."/>
            <person name="Vee V."/>
            <person name="Velamala V."/>
            <person name="Korchina V."/>
            <person name="Cai W."/>
            <person name="Liu W."/>
            <person name="Dai W."/>
            <person name="Zou X."/>
            <person name="Zhu Y."/>
            <person name="Zhang Y."/>
            <person name="Wu Y.-Q."/>
            <person name="Xin Y."/>
            <person name="Nazarath L."/>
            <person name="Kovar C."/>
            <person name="Han Y."/>
            <person name="Muzny D."/>
            <person name="Gibbs R."/>
        </authorList>
    </citation>
    <scope>NUCLEOTIDE SEQUENCE [LARGE SCALE GENOMIC DNA]</scope>
    <source>
        <strain evidence="16">Jacobina</strain>
    </source>
</reference>
<evidence type="ECO:0000256" key="11">
    <source>
        <dbReference type="RuleBase" id="RU367064"/>
    </source>
</evidence>
<dbReference type="GO" id="GO:0008168">
    <property type="term" value="F:methyltransferase activity"/>
    <property type="evidence" value="ECO:0007669"/>
    <property type="project" value="UniProtKB-KW"/>
</dbReference>
<organism evidence="15 16">
    <name type="scientific">Lutzomyia longipalpis</name>
    <name type="common">Sand fly</name>
    <dbReference type="NCBI Taxonomy" id="7200"/>
    <lineage>
        <taxon>Eukaryota</taxon>
        <taxon>Metazoa</taxon>
        <taxon>Ecdysozoa</taxon>
        <taxon>Arthropoda</taxon>
        <taxon>Hexapoda</taxon>
        <taxon>Insecta</taxon>
        <taxon>Pterygota</taxon>
        <taxon>Neoptera</taxon>
        <taxon>Endopterygota</taxon>
        <taxon>Diptera</taxon>
        <taxon>Nematocera</taxon>
        <taxon>Psychodoidea</taxon>
        <taxon>Psychodidae</taxon>
        <taxon>Lutzomyia</taxon>
        <taxon>Lutzomyia</taxon>
    </lineage>
</organism>
<dbReference type="EC" id="1.14.11.80" evidence="11"/>
<evidence type="ECO:0000313" key="16">
    <source>
        <dbReference type="Proteomes" id="UP000092461"/>
    </source>
</evidence>
<keyword evidence="5 11" id="KW-0862">Zinc</keyword>
<comment type="cofactor">
    <cofactor evidence="11">
        <name>Zn(2+)</name>
        <dbReference type="ChEBI" id="CHEBI:29105"/>
    </cofactor>
    <text evidence="11">The zinc ions have a structural role.</text>
</comment>